<dbReference type="EMBL" id="HBUF01374648">
    <property type="protein sequence ID" value="CAG6727718.1"/>
    <property type="molecule type" value="Transcribed_RNA"/>
</dbReference>
<sequence length="118" mass="13509">MPILNYLYIMPIPILLVCTVKSNETNQVLSLNLVFKDTPYFYLLPLIFPREMFPISSFMFPSYFALVLHPSSPCSSQSNLNPFIPVLQSQRVQLINAVFIPTSIGIVKSFIVRMVKYC</sequence>
<proteinExistence type="predicted"/>
<dbReference type="AlphaFoldDB" id="A0A8D9DRR1"/>
<protein>
    <submittedName>
        <fullName evidence="1">Uncharacterized protein</fullName>
    </submittedName>
</protein>
<evidence type="ECO:0000313" key="1">
    <source>
        <dbReference type="EMBL" id="CAG6727722.1"/>
    </source>
</evidence>
<organism evidence="1">
    <name type="scientific">Cacopsylla melanoneura</name>
    <dbReference type="NCBI Taxonomy" id="428564"/>
    <lineage>
        <taxon>Eukaryota</taxon>
        <taxon>Metazoa</taxon>
        <taxon>Ecdysozoa</taxon>
        <taxon>Arthropoda</taxon>
        <taxon>Hexapoda</taxon>
        <taxon>Insecta</taxon>
        <taxon>Pterygota</taxon>
        <taxon>Neoptera</taxon>
        <taxon>Paraneoptera</taxon>
        <taxon>Hemiptera</taxon>
        <taxon>Sternorrhyncha</taxon>
        <taxon>Psylloidea</taxon>
        <taxon>Psyllidae</taxon>
        <taxon>Psyllinae</taxon>
        <taxon>Cacopsylla</taxon>
    </lineage>
</organism>
<name>A0A8D9DRR1_9HEMI</name>
<reference evidence="1" key="1">
    <citation type="submission" date="2021-05" db="EMBL/GenBank/DDBJ databases">
        <authorList>
            <person name="Alioto T."/>
            <person name="Alioto T."/>
            <person name="Gomez Garrido J."/>
        </authorList>
    </citation>
    <scope>NUCLEOTIDE SEQUENCE</scope>
</reference>
<dbReference type="EMBL" id="HBUF01374650">
    <property type="protein sequence ID" value="CAG6727722.1"/>
    <property type="molecule type" value="Transcribed_RNA"/>
</dbReference>
<accession>A0A8D9DRR1</accession>